<comment type="caution">
    <text evidence="14">The sequence shown here is derived from an EMBL/GenBank/DDBJ whole genome shotgun (WGS) entry which is preliminary data.</text>
</comment>
<dbReference type="GO" id="GO:0016887">
    <property type="term" value="F:ATP hydrolysis activity"/>
    <property type="evidence" value="ECO:0007669"/>
    <property type="project" value="InterPro"/>
</dbReference>
<dbReference type="Gene3D" id="1.20.1560.10">
    <property type="entry name" value="ABC transporter type 1, transmembrane domain"/>
    <property type="match status" value="1"/>
</dbReference>
<dbReference type="RefSeq" id="WP_188364692.1">
    <property type="nucleotide sequence ID" value="NZ_BAABJF010000017.1"/>
</dbReference>
<feature type="transmembrane region" description="Helical" evidence="11">
    <location>
        <begin position="23"/>
        <end position="44"/>
    </location>
</feature>
<evidence type="ECO:0000256" key="5">
    <source>
        <dbReference type="ARBA" id="ARBA00022741"/>
    </source>
</evidence>
<evidence type="ECO:0000256" key="11">
    <source>
        <dbReference type="SAM" id="Phobius"/>
    </source>
</evidence>
<evidence type="ECO:0000256" key="10">
    <source>
        <dbReference type="ARBA" id="ARBA00023136"/>
    </source>
</evidence>
<dbReference type="InterPro" id="IPR039421">
    <property type="entry name" value="Type_1_exporter"/>
</dbReference>
<dbReference type="InterPro" id="IPR036640">
    <property type="entry name" value="ABC1_TM_sf"/>
</dbReference>
<feature type="transmembrane region" description="Helical" evidence="11">
    <location>
        <begin position="64"/>
        <end position="89"/>
    </location>
</feature>
<dbReference type="SUPFAM" id="SSF52540">
    <property type="entry name" value="P-loop containing nucleoside triphosphate hydrolases"/>
    <property type="match status" value="1"/>
</dbReference>
<keyword evidence="3" id="KW-1003">Cell membrane</keyword>
<keyword evidence="9" id="KW-0445">Lipid transport</keyword>
<feature type="transmembrane region" description="Helical" evidence="11">
    <location>
        <begin position="166"/>
        <end position="183"/>
    </location>
</feature>
<evidence type="ECO:0000256" key="1">
    <source>
        <dbReference type="ARBA" id="ARBA00004651"/>
    </source>
</evidence>
<comment type="subcellular location">
    <subcellularLocation>
        <location evidence="1">Cell membrane</location>
        <topology evidence="1">Multi-pass membrane protein</topology>
    </subcellularLocation>
</comment>
<evidence type="ECO:0000313" key="15">
    <source>
        <dbReference type="Proteomes" id="UP000605253"/>
    </source>
</evidence>
<dbReference type="Proteomes" id="UP000605253">
    <property type="component" value="Unassembled WGS sequence"/>
</dbReference>
<reference evidence="14" key="1">
    <citation type="journal article" date="2014" name="Int. J. Syst. Evol. Microbiol.">
        <title>Complete genome sequence of Corynebacterium casei LMG S-19264T (=DSM 44701T), isolated from a smear-ripened cheese.</title>
        <authorList>
            <consortium name="US DOE Joint Genome Institute (JGI-PGF)"/>
            <person name="Walter F."/>
            <person name="Albersmeier A."/>
            <person name="Kalinowski J."/>
            <person name="Ruckert C."/>
        </authorList>
    </citation>
    <scope>NUCLEOTIDE SEQUENCE</scope>
    <source>
        <strain evidence="14">CGMCC 1.12181</strain>
    </source>
</reference>
<dbReference type="SUPFAM" id="SSF90123">
    <property type="entry name" value="ABC transporter transmembrane region"/>
    <property type="match status" value="1"/>
</dbReference>
<dbReference type="Pfam" id="PF00005">
    <property type="entry name" value="ABC_tran"/>
    <property type="match status" value="1"/>
</dbReference>
<feature type="domain" description="ABC transporter" evidence="12">
    <location>
        <begin position="335"/>
        <end position="570"/>
    </location>
</feature>
<evidence type="ECO:0000313" key="14">
    <source>
        <dbReference type="EMBL" id="GGF91595.1"/>
    </source>
</evidence>
<dbReference type="PROSITE" id="PS50893">
    <property type="entry name" value="ABC_TRANSPORTER_2"/>
    <property type="match status" value="1"/>
</dbReference>
<protein>
    <submittedName>
        <fullName evidence="14">Lipid A export ATP-binding/permease protein MsbA</fullName>
    </submittedName>
</protein>
<dbReference type="PANTHER" id="PTHR43394:SF1">
    <property type="entry name" value="ATP-BINDING CASSETTE SUB-FAMILY B MEMBER 10, MITOCHONDRIAL"/>
    <property type="match status" value="1"/>
</dbReference>
<dbReference type="PROSITE" id="PS50929">
    <property type="entry name" value="ABC_TM1F"/>
    <property type="match status" value="1"/>
</dbReference>
<dbReference type="GO" id="GO:0005886">
    <property type="term" value="C:plasma membrane"/>
    <property type="evidence" value="ECO:0007669"/>
    <property type="project" value="UniProtKB-SubCell"/>
</dbReference>
<evidence type="ECO:0000259" key="13">
    <source>
        <dbReference type="PROSITE" id="PS50929"/>
    </source>
</evidence>
<feature type="domain" description="ABC transmembrane type-1" evidence="13">
    <location>
        <begin position="25"/>
        <end position="303"/>
    </location>
</feature>
<dbReference type="SMART" id="SM00382">
    <property type="entry name" value="AAA"/>
    <property type="match status" value="1"/>
</dbReference>
<dbReference type="FunFam" id="3.40.50.300:FF:000218">
    <property type="entry name" value="Multidrug ABC transporter ATP-binding protein"/>
    <property type="match status" value="1"/>
</dbReference>
<evidence type="ECO:0000256" key="8">
    <source>
        <dbReference type="ARBA" id="ARBA00022989"/>
    </source>
</evidence>
<feature type="transmembrane region" description="Helical" evidence="11">
    <location>
        <begin position="247"/>
        <end position="268"/>
    </location>
</feature>
<proteinExistence type="predicted"/>
<name>A0A917FNH2_9GAMM</name>
<gene>
    <name evidence="14" type="primary">msbA</name>
    <name evidence="14" type="ORF">GCM10011365_11060</name>
</gene>
<dbReference type="InterPro" id="IPR003593">
    <property type="entry name" value="AAA+_ATPase"/>
</dbReference>
<reference evidence="14" key="2">
    <citation type="submission" date="2020-09" db="EMBL/GenBank/DDBJ databases">
        <authorList>
            <person name="Sun Q."/>
            <person name="Zhou Y."/>
        </authorList>
    </citation>
    <scope>NUCLEOTIDE SEQUENCE</scope>
    <source>
        <strain evidence="14">CGMCC 1.12181</strain>
    </source>
</reference>
<dbReference type="GO" id="GO:0005524">
    <property type="term" value="F:ATP binding"/>
    <property type="evidence" value="ECO:0007669"/>
    <property type="project" value="UniProtKB-KW"/>
</dbReference>
<evidence type="ECO:0000259" key="12">
    <source>
        <dbReference type="PROSITE" id="PS50893"/>
    </source>
</evidence>
<evidence type="ECO:0000256" key="7">
    <source>
        <dbReference type="ARBA" id="ARBA00022967"/>
    </source>
</evidence>
<keyword evidence="5" id="KW-0547">Nucleotide-binding</keyword>
<accession>A0A917FNH2</accession>
<dbReference type="AlphaFoldDB" id="A0A917FNH2"/>
<evidence type="ECO:0000256" key="3">
    <source>
        <dbReference type="ARBA" id="ARBA00022475"/>
    </source>
</evidence>
<dbReference type="InterPro" id="IPR017871">
    <property type="entry name" value="ABC_transporter-like_CS"/>
</dbReference>
<keyword evidence="10 11" id="KW-0472">Membrane</keyword>
<dbReference type="InterPro" id="IPR003439">
    <property type="entry name" value="ABC_transporter-like_ATP-bd"/>
</dbReference>
<feature type="transmembrane region" description="Helical" evidence="11">
    <location>
        <begin position="140"/>
        <end position="160"/>
    </location>
</feature>
<keyword evidence="4 11" id="KW-0812">Transmembrane</keyword>
<keyword evidence="7" id="KW-1278">Translocase</keyword>
<evidence type="ECO:0000256" key="6">
    <source>
        <dbReference type="ARBA" id="ARBA00022840"/>
    </source>
</evidence>
<evidence type="ECO:0000256" key="9">
    <source>
        <dbReference type="ARBA" id="ARBA00023055"/>
    </source>
</evidence>
<dbReference type="NCBIfam" id="TIGR02203">
    <property type="entry name" value="MsbA_lipidA"/>
    <property type="match status" value="1"/>
</dbReference>
<keyword evidence="8 11" id="KW-1133">Transmembrane helix</keyword>
<dbReference type="PROSITE" id="PS00211">
    <property type="entry name" value="ABC_TRANSPORTER_1"/>
    <property type="match status" value="1"/>
</dbReference>
<keyword evidence="15" id="KW-1185">Reference proteome</keyword>
<dbReference type="Pfam" id="PF00664">
    <property type="entry name" value="ABC_membrane"/>
    <property type="match status" value="1"/>
</dbReference>
<dbReference type="InterPro" id="IPR011917">
    <property type="entry name" value="ABC_transpr_lipidA"/>
</dbReference>
<evidence type="ECO:0000256" key="2">
    <source>
        <dbReference type="ARBA" id="ARBA00022448"/>
    </source>
</evidence>
<keyword evidence="6 14" id="KW-0067">ATP-binding</keyword>
<dbReference type="GO" id="GO:0015421">
    <property type="term" value="F:ABC-type oligopeptide transporter activity"/>
    <property type="evidence" value="ECO:0007669"/>
    <property type="project" value="TreeGrafter"/>
</dbReference>
<evidence type="ECO:0000256" key="4">
    <source>
        <dbReference type="ARBA" id="ARBA00022692"/>
    </source>
</evidence>
<dbReference type="CDD" id="cd18552">
    <property type="entry name" value="ABC_6TM_MsbA_like"/>
    <property type="match status" value="1"/>
</dbReference>
<dbReference type="EMBL" id="BMEO01000003">
    <property type="protein sequence ID" value="GGF91595.1"/>
    <property type="molecule type" value="Genomic_DNA"/>
</dbReference>
<keyword evidence="2" id="KW-0813">Transport</keyword>
<dbReference type="InterPro" id="IPR011527">
    <property type="entry name" value="ABC1_TM_dom"/>
</dbReference>
<dbReference type="InterPro" id="IPR027417">
    <property type="entry name" value="P-loop_NTPase"/>
</dbReference>
<dbReference type="GO" id="GO:0034040">
    <property type="term" value="F:ATPase-coupled lipid transmembrane transporter activity"/>
    <property type="evidence" value="ECO:0007669"/>
    <property type="project" value="InterPro"/>
</dbReference>
<organism evidence="14 15">
    <name type="scientific">Marinicella pacifica</name>
    <dbReference type="NCBI Taxonomy" id="1171543"/>
    <lineage>
        <taxon>Bacteria</taxon>
        <taxon>Pseudomonadati</taxon>
        <taxon>Pseudomonadota</taxon>
        <taxon>Gammaproteobacteria</taxon>
        <taxon>Lysobacterales</taxon>
        <taxon>Marinicellaceae</taxon>
        <taxon>Marinicella</taxon>
    </lineage>
</organism>
<dbReference type="PANTHER" id="PTHR43394">
    <property type="entry name" value="ATP-DEPENDENT PERMEASE MDL1, MITOCHONDRIAL"/>
    <property type="match status" value="1"/>
</dbReference>
<dbReference type="Gene3D" id="3.40.50.300">
    <property type="entry name" value="P-loop containing nucleotide triphosphate hydrolases"/>
    <property type="match status" value="1"/>
</dbReference>
<sequence length="575" mass="64254">MIEAGSSVTYGSLLRYIKPYRMVFFLALFGAVIDAAMKAFFVWLLSPILEHGFNQQDPQWVRLIPFLVVGIFFIRSVGNYMAAYGFTWVGRQIINDLRWQVFNRYLQLPQRFYDQHSSGGLLSRLIYDIEQMANGVSKNFVLLIREFLSIVFYLMVMFYFSWQLALVAFVVFPVIGGVVHQINKRFRRIGHGIQDSVSDITNTAEEVIRGHKIVKLFQGNQQEQQKFQGNLKANRQLQVKIAATKEVLSTITLMLVAFALAVIMYLAAKNGMPAADFMAFMTAMLALLPTVKNLSTIFATVQTTMAAADSVQQVISAEPEQDEGEVELDSEYIDIQFKHVGFAYHDDTPALHDIDLHIKAGEKVAFVGTSGGGKSTLVNLVPRFYDINEGELLVNKRPVKSYSLESLRRHIAVVSQEIVLFNDTVKNNIAYGALRSCSDNAIHKAALQAQATGFIEQLSQGFDTLLGENGTGLSGGQRQRIAIARALLKNAPLLILDEATSALDTESEQAIQQALKTVMKNKTTLIIAHRLSTIEHVDRVVVLEQGRIVQQGSHRQLSAEAGPYRQLLDSQQLSR</sequence>